<dbReference type="Proteomes" id="UP001218788">
    <property type="component" value="Unassembled WGS sequence"/>
</dbReference>
<sequence>MRNVLLYLTASLLVLSAFTCKAAGESADTSLNDGAVRHIVVFKYKPDSRPEQIKQVTDAFRALKDDIPGILSFEYGVNNSPENLDQGFTHIYQMTFENAQARDTYLPHPQHGKFGELLGELGILDGVFVVDYEIKP</sequence>
<dbReference type="Gene3D" id="3.30.70.100">
    <property type="match status" value="1"/>
</dbReference>
<accession>A0ABT5L669</accession>
<comment type="caution">
    <text evidence="4">The sequence shown here is derived from an EMBL/GenBank/DDBJ whole genome shotgun (WGS) entry which is preliminary data.</text>
</comment>
<dbReference type="InterPro" id="IPR011008">
    <property type="entry name" value="Dimeric_a/b-barrel"/>
</dbReference>
<feature type="signal peptide" evidence="2">
    <location>
        <begin position="1"/>
        <end position="22"/>
    </location>
</feature>
<gene>
    <name evidence="4" type="ORF">OIK42_11255</name>
</gene>
<name>A0ABT5L669_9ALTE</name>
<proteinExistence type="predicted"/>
<dbReference type="PANTHER" id="PTHR33178">
    <property type="match status" value="1"/>
</dbReference>
<dbReference type="EMBL" id="JAQQXP010000001">
    <property type="protein sequence ID" value="MDC8831337.1"/>
    <property type="molecule type" value="Genomic_DNA"/>
</dbReference>
<comment type="subunit">
    <text evidence="1">Homodimer.</text>
</comment>
<evidence type="ECO:0000313" key="4">
    <source>
        <dbReference type="EMBL" id="MDC8831337.1"/>
    </source>
</evidence>
<organism evidence="4 5">
    <name type="scientific">Alteromonas gilva</name>
    <dbReference type="NCBI Taxonomy" id="2987522"/>
    <lineage>
        <taxon>Bacteria</taxon>
        <taxon>Pseudomonadati</taxon>
        <taxon>Pseudomonadota</taxon>
        <taxon>Gammaproteobacteria</taxon>
        <taxon>Alteromonadales</taxon>
        <taxon>Alteromonadaceae</taxon>
        <taxon>Alteromonas/Salinimonas group</taxon>
        <taxon>Alteromonas</taxon>
    </lineage>
</organism>
<evidence type="ECO:0000313" key="5">
    <source>
        <dbReference type="Proteomes" id="UP001218788"/>
    </source>
</evidence>
<dbReference type="PANTHER" id="PTHR33178:SF10">
    <property type="entry name" value="STRESS-RESPONSE A_B BARREL DOMAIN-CONTAINING PROTEIN"/>
    <property type="match status" value="1"/>
</dbReference>
<protein>
    <submittedName>
        <fullName evidence="4">Dabb family protein</fullName>
    </submittedName>
</protein>
<dbReference type="InterPro" id="IPR044662">
    <property type="entry name" value="HS1/DABB1-like"/>
</dbReference>
<dbReference type="Pfam" id="PF07876">
    <property type="entry name" value="Dabb"/>
    <property type="match status" value="1"/>
</dbReference>
<reference evidence="4 5" key="1">
    <citation type="submission" date="2022-10" db="EMBL/GenBank/DDBJ databases">
        <title>Alteromonas sp. chi3 Genome sequencing.</title>
        <authorList>
            <person name="Park S."/>
        </authorList>
    </citation>
    <scope>NUCLEOTIDE SEQUENCE [LARGE SCALE GENOMIC DNA]</scope>
    <source>
        <strain evidence="5">chi3</strain>
    </source>
</reference>
<keyword evidence="5" id="KW-1185">Reference proteome</keyword>
<dbReference type="InterPro" id="IPR013097">
    <property type="entry name" value="Dabb"/>
</dbReference>
<keyword evidence="2" id="KW-0732">Signal</keyword>
<feature type="chain" id="PRO_5045917915" evidence="2">
    <location>
        <begin position="23"/>
        <end position="136"/>
    </location>
</feature>
<dbReference type="PROSITE" id="PS51502">
    <property type="entry name" value="S_R_A_B_BARREL"/>
    <property type="match status" value="1"/>
</dbReference>
<evidence type="ECO:0000256" key="1">
    <source>
        <dbReference type="ARBA" id="ARBA00011738"/>
    </source>
</evidence>
<evidence type="ECO:0000256" key="2">
    <source>
        <dbReference type="SAM" id="SignalP"/>
    </source>
</evidence>
<dbReference type="SUPFAM" id="SSF54909">
    <property type="entry name" value="Dimeric alpha+beta barrel"/>
    <property type="match status" value="1"/>
</dbReference>
<dbReference type="RefSeq" id="WP_273640576.1">
    <property type="nucleotide sequence ID" value="NZ_JAQQXP010000001.1"/>
</dbReference>
<feature type="domain" description="Stress-response A/B barrel" evidence="3">
    <location>
        <begin position="36"/>
        <end position="132"/>
    </location>
</feature>
<dbReference type="SMART" id="SM00886">
    <property type="entry name" value="Dabb"/>
    <property type="match status" value="1"/>
</dbReference>
<evidence type="ECO:0000259" key="3">
    <source>
        <dbReference type="PROSITE" id="PS51502"/>
    </source>
</evidence>